<name>A0A2P2BWX4_9ZZZZ</name>
<dbReference type="PROSITE" id="PS51257">
    <property type="entry name" value="PROKAR_LIPOPROTEIN"/>
    <property type="match status" value="1"/>
</dbReference>
<feature type="region of interest" description="Disordered" evidence="1">
    <location>
        <begin position="35"/>
        <end position="64"/>
    </location>
</feature>
<dbReference type="Pfam" id="PF13845">
    <property type="entry name" value="Septum_form"/>
    <property type="match status" value="1"/>
</dbReference>
<dbReference type="AlphaFoldDB" id="A0A2P2BWX4"/>
<dbReference type="EMBL" id="CZKA01000006">
    <property type="protein sequence ID" value="CUR54257.1"/>
    <property type="molecule type" value="Genomic_DNA"/>
</dbReference>
<accession>A0A2P2BWX4</accession>
<protein>
    <recommendedName>
        <fullName evidence="2">Septum formation-related domain-containing protein</fullName>
    </recommendedName>
</protein>
<evidence type="ECO:0000313" key="3">
    <source>
        <dbReference type="EMBL" id="CUR54257.1"/>
    </source>
</evidence>
<feature type="compositionally biased region" description="Low complexity" evidence="1">
    <location>
        <begin position="43"/>
        <end position="60"/>
    </location>
</feature>
<reference evidence="3" key="1">
    <citation type="submission" date="2015-08" db="EMBL/GenBank/DDBJ databases">
        <authorList>
            <person name="Babu N.S."/>
            <person name="Beckwith C.J."/>
            <person name="Beseler K.G."/>
            <person name="Brison A."/>
            <person name="Carone J.V."/>
            <person name="Caskin T.P."/>
            <person name="Diamond M."/>
            <person name="Durham M.E."/>
            <person name="Foxe J.M."/>
            <person name="Go M."/>
            <person name="Henderson B.A."/>
            <person name="Jones I.B."/>
            <person name="McGettigan J.A."/>
            <person name="Micheletti S.J."/>
            <person name="Nasrallah M.E."/>
            <person name="Ortiz D."/>
            <person name="Piller C.R."/>
            <person name="Privatt S.R."/>
            <person name="Schneider S.L."/>
            <person name="Sharp S."/>
            <person name="Smith T.C."/>
            <person name="Stanton J.D."/>
            <person name="Ullery H.E."/>
            <person name="Wilson R.J."/>
            <person name="Serrano M.G."/>
            <person name="Buck G."/>
            <person name="Lee V."/>
            <person name="Wang Y."/>
            <person name="Carvalho R."/>
            <person name="Voegtly L."/>
            <person name="Shi R."/>
            <person name="Duckworth R."/>
            <person name="Johnson A."/>
            <person name="Loviza R."/>
            <person name="Walstead R."/>
            <person name="Shah Z."/>
            <person name="Kiflezghi M."/>
            <person name="Wade K."/>
            <person name="Ball S.L."/>
            <person name="Bradley K.W."/>
            <person name="Asai D.J."/>
            <person name="Bowman C.A."/>
            <person name="Russell D.A."/>
            <person name="Pope W.H."/>
            <person name="Jacobs-Sera D."/>
            <person name="Hendrix R.W."/>
            <person name="Hatfull G.F."/>
        </authorList>
    </citation>
    <scope>NUCLEOTIDE SEQUENCE</scope>
</reference>
<feature type="domain" description="Septum formation-related" evidence="2">
    <location>
        <begin position="154"/>
        <end position="286"/>
    </location>
</feature>
<proteinExistence type="predicted"/>
<organism evidence="3">
    <name type="scientific">metagenome</name>
    <dbReference type="NCBI Taxonomy" id="256318"/>
    <lineage>
        <taxon>unclassified sequences</taxon>
        <taxon>metagenomes</taxon>
    </lineage>
</organism>
<evidence type="ECO:0000256" key="1">
    <source>
        <dbReference type="SAM" id="MobiDB-lite"/>
    </source>
</evidence>
<gene>
    <name evidence="3" type="ORF">NOCA2140080</name>
</gene>
<sequence length="292" mass="31115">MVRRQPPVDLLGEDGPMKRAALVTALALVASAGCTGKDPGSEPTPTRSTAPAAVATATPAAPAPRPATRLCYDLSYTQALESTTTIAPLPCKKPHTSRTFFVGTVDAVVDGHLLAVDSNQVQDAIAATCPRQLAGYLGGSREDRRLSMLRAIWFSPSIEQSDEGQNWFRCDVIALAGDERLAPLDGDPKGVLDESSRAARFAMCGTADPESPRFERITCSATHSWKAIATVDAEGRDFPGADALRVDGKAACEDPARAVAPDPLTVTWSYEPPTLEQWRAGQHYGICWVPEG</sequence>
<dbReference type="InterPro" id="IPR026004">
    <property type="entry name" value="Septum_form"/>
</dbReference>
<evidence type="ECO:0000259" key="2">
    <source>
        <dbReference type="Pfam" id="PF13845"/>
    </source>
</evidence>